<dbReference type="Proteomes" id="UP000271937">
    <property type="component" value="Unassembled WGS sequence"/>
</dbReference>
<dbReference type="EMBL" id="RQVR01000011">
    <property type="protein sequence ID" value="RRJ90483.1"/>
    <property type="molecule type" value="Genomic_DNA"/>
</dbReference>
<dbReference type="SUPFAM" id="SSF109998">
    <property type="entry name" value="Triger factor/SurA peptide-binding domain-like"/>
    <property type="match status" value="1"/>
</dbReference>
<keyword evidence="2" id="KW-1185">Reference proteome</keyword>
<dbReference type="RefSeq" id="WP_125013066.1">
    <property type="nucleotide sequence ID" value="NZ_RQVR01000011.1"/>
</dbReference>
<comment type="caution">
    <text evidence="1">The sequence shown here is derived from an EMBL/GenBank/DDBJ whole genome shotgun (WGS) entry which is preliminary data.</text>
</comment>
<proteinExistence type="predicted"/>
<accession>A0A3P3WD27</accession>
<name>A0A3P3WD27_9FLAO</name>
<organism evidence="1 2">
    <name type="scientific">Flavobacterium macacae</name>
    <dbReference type="NCBI Taxonomy" id="2488993"/>
    <lineage>
        <taxon>Bacteria</taxon>
        <taxon>Pseudomonadati</taxon>
        <taxon>Bacteroidota</taxon>
        <taxon>Flavobacteriia</taxon>
        <taxon>Flavobacteriales</taxon>
        <taxon>Flavobacteriaceae</taxon>
        <taxon>Flavobacterium</taxon>
    </lineage>
</organism>
<evidence type="ECO:0000313" key="2">
    <source>
        <dbReference type="Proteomes" id="UP000271937"/>
    </source>
</evidence>
<gene>
    <name evidence="1" type="ORF">EG849_10635</name>
</gene>
<dbReference type="InterPro" id="IPR027304">
    <property type="entry name" value="Trigger_fact/SurA_dom_sf"/>
</dbReference>
<sequence>MTRILLLLLLVLFSSCDYFKPEEKPQYIARVNDSYLFKEDIKNLIPAGTTKEDSLIIVRSFIDKWASQKLLMKAAEMNLSEERQEEFNQLIKQYKIDLYTRAYIEEVVKTTVDTIISNTELESYYNQNKDNFKTDGTLVKLRYIHLPKEHPKYQTIKSKFFDYKKTDKKFWDTYGMQFKSFVLNDSVWVEMNQIYKKLPFITHNNRTEYISQGKSIEKNDSLDVYLVKVTKVIDRNQVSPFEYIKPTLQQVILNNKKLELIKKIEKEITDDAIKNKKYEIYN</sequence>
<reference evidence="1 2" key="1">
    <citation type="submission" date="2018-11" db="EMBL/GenBank/DDBJ databases">
        <title>Flavobacterium sp. nov., YIM 102600 draft genome.</title>
        <authorList>
            <person name="Li G."/>
            <person name="Jiang Y."/>
        </authorList>
    </citation>
    <scope>NUCLEOTIDE SEQUENCE [LARGE SCALE GENOMIC DNA]</scope>
    <source>
        <strain evidence="1 2">YIM 102600</strain>
    </source>
</reference>
<dbReference type="AlphaFoldDB" id="A0A3P3WD27"/>
<dbReference type="PROSITE" id="PS51257">
    <property type="entry name" value="PROKAR_LIPOPROTEIN"/>
    <property type="match status" value="1"/>
</dbReference>
<evidence type="ECO:0008006" key="3">
    <source>
        <dbReference type="Google" id="ProtNLM"/>
    </source>
</evidence>
<protein>
    <recommendedName>
        <fullName evidence="3">Peptidyl-prolyl cis-trans isomerase</fullName>
    </recommendedName>
</protein>
<evidence type="ECO:0000313" key="1">
    <source>
        <dbReference type="EMBL" id="RRJ90483.1"/>
    </source>
</evidence>
<dbReference type="OrthoDB" id="9785180at2"/>